<gene>
    <name evidence="4" type="ORF">EDD66_102228</name>
</gene>
<evidence type="ECO:0000313" key="4">
    <source>
        <dbReference type="EMBL" id="ROR30576.1"/>
    </source>
</evidence>
<comment type="caution">
    <text evidence="4">The sequence shown here is derived from an EMBL/GenBank/DDBJ whole genome shotgun (WGS) entry which is preliminary data.</text>
</comment>
<feature type="region of interest" description="Disordered" evidence="1">
    <location>
        <begin position="50"/>
        <end position="85"/>
    </location>
</feature>
<dbReference type="PANTHER" id="PTHR21180">
    <property type="entry name" value="ENDONUCLEASE/EXONUCLEASE/PHOSPHATASE FAMILY DOMAIN-CONTAINING PROTEIN 1"/>
    <property type="match status" value="1"/>
</dbReference>
<feature type="compositionally biased region" description="Basic and acidic residues" evidence="1">
    <location>
        <begin position="50"/>
        <end position="61"/>
    </location>
</feature>
<keyword evidence="2" id="KW-0472">Membrane</keyword>
<evidence type="ECO:0000259" key="3">
    <source>
        <dbReference type="Pfam" id="PF10531"/>
    </source>
</evidence>
<dbReference type="InterPro" id="IPR004509">
    <property type="entry name" value="Competence_ComEA_HhH"/>
</dbReference>
<keyword evidence="2" id="KW-1133">Transmembrane helix</keyword>
<dbReference type="RefSeq" id="WP_123608273.1">
    <property type="nucleotide sequence ID" value="NZ_RJVG01000002.1"/>
</dbReference>
<dbReference type="Pfam" id="PF12836">
    <property type="entry name" value="HHH_3"/>
    <property type="match status" value="1"/>
</dbReference>
<evidence type="ECO:0000256" key="1">
    <source>
        <dbReference type="SAM" id="MobiDB-lite"/>
    </source>
</evidence>
<dbReference type="PANTHER" id="PTHR21180:SF32">
    <property type="entry name" value="ENDONUCLEASE_EXONUCLEASE_PHOSPHATASE FAMILY DOMAIN-CONTAINING PROTEIN 1"/>
    <property type="match status" value="1"/>
</dbReference>
<evidence type="ECO:0000256" key="2">
    <source>
        <dbReference type="SAM" id="Phobius"/>
    </source>
</evidence>
<evidence type="ECO:0000313" key="5">
    <source>
        <dbReference type="Proteomes" id="UP000273083"/>
    </source>
</evidence>
<reference evidence="4 5" key="1">
    <citation type="submission" date="2018-11" db="EMBL/GenBank/DDBJ databases">
        <title>Genomic Encyclopedia of Type Strains, Phase IV (KMG-IV): sequencing the most valuable type-strain genomes for metagenomic binning, comparative biology and taxonomic classification.</title>
        <authorList>
            <person name="Goeker M."/>
        </authorList>
    </citation>
    <scope>NUCLEOTIDE SEQUENCE [LARGE SCALE GENOMIC DNA]</scope>
    <source>
        <strain evidence="4 5">DSM 26537</strain>
    </source>
</reference>
<dbReference type="Gene3D" id="3.10.560.10">
    <property type="entry name" value="Outer membrane lipoprotein wza domain like"/>
    <property type="match status" value="1"/>
</dbReference>
<organism evidence="4 5">
    <name type="scientific">Mobilisporobacter senegalensis</name>
    <dbReference type="NCBI Taxonomy" id="1329262"/>
    <lineage>
        <taxon>Bacteria</taxon>
        <taxon>Bacillati</taxon>
        <taxon>Bacillota</taxon>
        <taxon>Clostridia</taxon>
        <taxon>Lachnospirales</taxon>
        <taxon>Lachnospiraceae</taxon>
        <taxon>Mobilisporobacter</taxon>
    </lineage>
</organism>
<dbReference type="Pfam" id="PF10531">
    <property type="entry name" value="SLBB"/>
    <property type="match status" value="1"/>
</dbReference>
<dbReference type="Proteomes" id="UP000273083">
    <property type="component" value="Unassembled WGS sequence"/>
</dbReference>
<accession>A0A3N1XVE8</accession>
<feature type="transmembrane region" description="Helical" evidence="2">
    <location>
        <begin position="6"/>
        <end position="25"/>
    </location>
</feature>
<dbReference type="Gene3D" id="1.10.150.310">
    <property type="entry name" value="Tex RuvX-like domain-like"/>
    <property type="match status" value="1"/>
</dbReference>
<dbReference type="SUPFAM" id="SSF47781">
    <property type="entry name" value="RuvA domain 2-like"/>
    <property type="match status" value="1"/>
</dbReference>
<dbReference type="GO" id="GO:0015628">
    <property type="term" value="P:protein secretion by the type II secretion system"/>
    <property type="evidence" value="ECO:0007669"/>
    <property type="project" value="TreeGrafter"/>
</dbReference>
<feature type="compositionally biased region" description="Basic and acidic residues" evidence="1">
    <location>
        <begin position="71"/>
        <end position="81"/>
    </location>
</feature>
<keyword evidence="5" id="KW-1185">Reference proteome</keyword>
<dbReference type="InterPro" id="IPR010994">
    <property type="entry name" value="RuvA_2-like"/>
</dbReference>
<keyword evidence="2" id="KW-0812">Transmembrane</keyword>
<dbReference type="InterPro" id="IPR019554">
    <property type="entry name" value="Soluble_ligand-bd"/>
</dbReference>
<dbReference type="EMBL" id="RJVG01000002">
    <property type="protein sequence ID" value="ROR30576.1"/>
    <property type="molecule type" value="Genomic_DNA"/>
</dbReference>
<name>A0A3N1XVE8_9FIRM</name>
<dbReference type="InterPro" id="IPR051675">
    <property type="entry name" value="Endo/Exo/Phosphatase_dom_1"/>
</dbReference>
<dbReference type="NCBIfam" id="TIGR00426">
    <property type="entry name" value="competence protein ComEA helix-hairpin-helix repeat region"/>
    <property type="match status" value="1"/>
</dbReference>
<proteinExistence type="predicted"/>
<dbReference type="OrthoDB" id="9790239at2"/>
<dbReference type="AlphaFoldDB" id="A0A3N1XVE8"/>
<dbReference type="GO" id="GO:0015627">
    <property type="term" value="C:type II protein secretion system complex"/>
    <property type="evidence" value="ECO:0007669"/>
    <property type="project" value="TreeGrafter"/>
</dbReference>
<protein>
    <submittedName>
        <fullName evidence="4">Competence protein ComEA</fullName>
    </submittedName>
</protein>
<sequence>MSNKKLVIGIITVFFIGVTGFFYSLGAVKETKEDVILTKGALERKDTITNDSKEYSRKEVQSEEESSGKLPDSKDVNKEDPVSTGTDATEQKVFIYVHVCGEVKKPDVYSLEEGTRVIDAVQKAGGFTKTAAKEYINQARIVVDGEQLYIPSIDEVQDMNLLDEREIANGQESSSKSTLVNINTASMEGLMTLPGIGESKAKSIITYREENGTFKSIEELKNIVGIKEGVYQKISDLITVN</sequence>
<feature type="domain" description="Soluble ligand binding" evidence="3">
    <location>
        <begin position="96"/>
        <end position="150"/>
    </location>
</feature>